<evidence type="ECO:0000313" key="1">
    <source>
        <dbReference type="EMBL" id="TFF35200.1"/>
    </source>
</evidence>
<dbReference type="OrthoDB" id="1412830at2"/>
<dbReference type="RefSeq" id="WP_133233743.1">
    <property type="nucleotide sequence ID" value="NZ_SOZE01000023.1"/>
</dbReference>
<proteinExistence type="predicted"/>
<evidence type="ECO:0000313" key="2">
    <source>
        <dbReference type="Proteomes" id="UP000297540"/>
    </source>
</evidence>
<sequence>MKKVVITEPDLRALVDEANEYLTENDAILPFDNYDPKDFKLTESEVDSLLKNNDNEDKGKIVGSLLNTYVQAHADSLLDKILNHKAIIKYDLSDILSMAVVISSDDKLFCLSYPANTGGTYQSNKSFIHYRPGNGSVINFNVDGGGISEGKNFNPDGFESIGMIPTPNGTKYLLYGNVVGCTTCIGEYIQLVHFENGEVFFDFSYSISSKSGGGLITYDKQHELITVEHDPEGDNDNHTDCDCNTDDVRAALTSNNSEIADVIDISGELKTAKSLKCIFYFNGDTFVLNRKKSRMPE</sequence>
<gene>
    <name evidence="1" type="ORF">E2R66_19745</name>
</gene>
<keyword evidence="2" id="KW-1185">Reference proteome</keyword>
<dbReference type="EMBL" id="SOZE01000023">
    <property type="protein sequence ID" value="TFF35200.1"/>
    <property type="molecule type" value="Genomic_DNA"/>
</dbReference>
<organism evidence="1 2">
    <name type="scientific">Mucilaginibacter psychrotolerans</name>
    <dbReference type="NCBI Taxonomy" id="1524096"/>
    <lineage>
        <taxon>Bacteria</taxon>
        <taxon>Pseudomonadati</taxon>
        <taxon>Bacteroidota</taxon>
        <taxon>Sphingobacteriia</taxon>
        <taxon>Sphingobacteriales</taxon>
        <taxon>Sphingobacteriaceae</taxon>
        <taxon>Mucilaginibacter</taxon>
    </lineage>
</organism>
<name>A0A4Y8S9A7_9SPHI</name>
<reference evidence="1 2" key="1">
    <citation type="journal article" date="2017" name="Int. J. Syst. Evol. Microbiol.">
        <title>Mucilaginibacterpsychrotolerans sp. nov., isolated from peatlands.</title>
        <authorList>
            <person name="Deng Y."/>
            <person name="Shen L."/>
            <person name="Xu B."/>
            <person name="Liu Y."/>
            <person name="Gu Z."/>
            <person name="Liu H."/>
            <person name="Zhou Y."/>
        </authorList>
    </citation>
    <scope>NUCLEOTIDE SEQUENCE [LARGE SCALE GENOMIC DNA]</scope>
    <source>
        <strain evidence="1 2">NH7-4</strain>
    </source>
</reference>
<comment type="caution">
    <text evidence="1">The sequence shown here is derived from an EMBL/GenBank/DDBJ whole genome shotgun (WGS) entry which is preliminary data.</text>
</comment>
<accession>A0A4Y8S9A7</accession>
<protein>
    <submittedName>
        <fullName evidence="1">Uncharacterized protein</fullName>
    </submittedName>
</protein>
<dbReference type="AlphaFoldDB" id="A0A4Y8S9A7"/>
<dbReference type="Proteomes" id="UP000297540">
    <property type="component" value="Unassembled WGS sequence"/>
</dbReference>